<name>A0A561UPJ1_9ACTN</name>
<dbReference type="CDD" id="cd07138">
    <property type="entry name" value="ALDH_CddD_SSP0762"/>
    <property type="match status" value="1"/>
</dbReference>
<evidence type="ECO:0000256" key="5">
    <source>
        <dbReference type="PROSITE-ProRule" id="PRU10007"/>
    </source>
</evidence>
<dbReference type="Pfam" id="PF00171">
    <property type="entry name" value="Aldedh"/>
    <property type="match status" value="1"/>
</dbReference>
<dbReference type="GO" id="GO:0004029">
    <property type="term" value="F:aldehyde dehydrogenase (NAD+) activity"/>
    <property type="evidence" value="ECO:0007669"/>
    <property type="project" value="UniProtKB-EC"/>
</dbReference>
<dbReference type="PROSITE" id="PS00687">
    <property type="entry name" value="ALDEHYDE_DEHYDR_GLU"/>
    <property type="match status" value="1"/>
</dbReference>
<evidence type="ECO:0000313" key="8">
    <source>
        <dbReference type="EMBL" id="TWG01287.1"/>
    </source>
</evidence>
<dbReference type="InterPro" id="IPR016162">
    <property type="entry name" value="Ald_DH_N"/>
</dbReference>
<feature type="active site" evidence="5">
    <location>
        <position position="250"/>
    </location>
</feature>
<keyword evidence="2 6" id="KW-0560">Oxidoreductase</keyword>
<dbReference type="InterPro" id="IPR029510">
    <property type="entry name" value="Ald_DH_CS_GLU"/>
</dbReference>
<dbReference type="FunFam" id="3.40.605.10:FF:000026">
    <property type="entry name" value="Aldehyde dehydrogenase, putative"/>
    <property type="match status" value="1"/>
</dbReference>
<evidence type="ECO:0000256" key="2">
    <source>
        <dbReference type="ARBA" id="ARBA00023002"/>
    </source>
</evidence>
<sequence length="477" mass="49504">MSDQAVRQHADQYIDGGWRPTLGGGALEVRNPATEQVIATVAAGTAADVDAAVAAARRAARAWGLTTREERLAPLGRLRDGLAARQAEIADTVVAELGSPIGFATAVQAGLPVAIASSYLELLAGYEFQEKVGNSTVYSEPAGVVAAITPWNYPLHQVVAKVVPALAAGCTVVLKPAEDTPLTARLFAEVVDAAGFPPGVFNLVTGTGVEAGAALAAHPGVDLVSFTGSTAVGRSIAEAAGRGVKKVALELGGKSANVVLPGADLARAVNVNAANVFTNTGQTCTAWTRLLVHQDQYEEAVAIAAKAAEKFHPGDPTAPETRMGPVVNAKQRERVRGYIRAGVEQGARLAAGGADAPDGLPTGYFVLPTVLADVTPEMTVAQEEIFGPVLSIIAYRDEEHALEIANGTEYGLAGGVWAADEQTAVAFARRMDTGQVDINGGRFNPLAPFGGYKSSGIGRELGRYGLEEFLQTKSLQF</sequence>
<dbReference type="PANTHER" id="PTHR42804:SF1">
    <property type="entry name" value="ALDEHYDE DEHYDROGENASE-RELATED"/>
    <property type="match status" value="1"/>
</dbReference>
<gene>
    <name evidence="8" type="ORF">FHX73_115179</name>
</gene>
<dbReference type="Proteomes" id="UP000317940">
    <property type="component" value="Unassembled WGS sequence"/>
</dbReference>
<dbReference type="EMBL" id="VIWT01000001">
    <property type="protein sequence ID" value="TWG01287.1"/>
    <property type="molecule type" value="Genomic_DNA"/>
</dbReference>
<proteinExistence type="inferred from homology"/>
<comment type="similarity">
    <text evidence="1 6">Belongs to the aldehyde dehydrogenase family.</text>
</comment>
<dbReference type="InterPro" id="IPR016160">
    <property type="entry name" value="Ald_DH_CS_CYS"/>
</dbReference>
<evidence type="ECO:0000256" key="4">
    <source>
        <dbReference type="ARBA" id="ARBA00049194"/>
    </source>
</evidence>
<dbReference type="Gene3D" id="3.40.309.10">
    <property type="entry name" value="Aldehyde Dehydrogenase, Chain A, domain 2"/>
    <property type="match status" value="1"/>
</dbReference>
<comment type="caution">
    <text evidence="8">The sequence shown here is derived from an EMBL/GenBank/DDBJ whole genome shotgun (WGS) entry which is preliminary data.</text>
</comment>
<keyword evidence="9" id="KW-1185">Reference proteome</keyword>
<dbReference type="FunFam" id="3.40.605.10:FF:000007">
    <property type="entry name" value="NAD/NADP-dependent betaine aldehyde dehydrogenase"/>
    <property type="match status" value="1"/>
</dbReference>
<dbReference type="PANTHER" id="PTHR42804">
    <property type="entry name" value="ALDEHYDE DEHYDROGENASE"/>
    <property type="match status" value="1"/>
</dbReference>
<dbReference type="AlphaFoldDB" id="A0A561UPJ1"/>
<reference evidence="8 9" key="1">
    <citation type="submission" date="2019-06" db="EMBL/GenBank/DDBJ databases">
        <title>Sequencing the genomes of 1000 actinobacteria strains.</title>
        <authorList>
            <person name="Klenk H.-P."/>
        </authorList>
    </citation>
    <scope>NUCLEOTIDE SEQUENCE [LARGE SCALE GENOMIC DNA]</scope>
    <source>
        <strain evidence="8 9">DSM 44826</strain>
    </source>
</reference>
<evidence type="ECO:0000256" key="3">
    <source>
        <dbReference type="ARBA" id="ARBA00024226"/>
    </source>
</evidence>
<dbReference type="SUPFAM" id="SSF53720">
    <property type="entry name" value="ALDH-like"/>
    <property type="match status" value="1"/>
</dbReference>
<dbReference type="Gene3D" id="3.40.605.10">
    <property type="entry name" value="Aldehyde Dehydrogenase, Chain A, domain 1"/>
    <property type="match status" value="1"/>
</dbReference>
<evidence type="ECO:0000259" key="7">
    <source>
        <dbReference type="Pfam" id="PF00171"/>
    </source>
</evidence>
<evidence type="ECO:0000313" key="9">
    <source>
        <dbReference type="Proteomes" id="UP000317940"/>
    </source>
</evidence>
<protein>
    <recommendedName>
        <fullName evidence="3">aldehyde dehydrogenase (NAD(+))</fullName>
        <ecNumber evidence="3">1.2.1.3</ecNumber>
    </recommendedName>
</protein>
<evidence type="ECO:0000256" key="1">
    <source>
        <dbReference type="ARBA" id="ARBA00009986"/>
    </source>
</evidence>
<feature type="domain" description="Aldehyde dehydrogenase" evidence="7">
    <location>
        <begin position="25"/>
        <end position="474"/>
    </location>
</feature>
<evidence type="ECO:0000256" key="6">
    <source>
        <dbReference type="RuleBase" id="RU003345"/>
    </source>
</evidence>
<dbReference type="PROSITE" id="PS00070">
    <property type="entry name" value="ALDEHYDE_DEHYDR_CYS"/>
    <property type="match status" value="1"/>
</dbReference>
<dbReference type="EC" id="1.2.1.3" evidence="3"/>
<dbReference type="FunFam" id="3.40.309.10:FF:000012">
    <property type="entry name" value="Betaine aldehyde dehydrogenase"/>
    <property type="match status" value="1"/>
</dbReference>
<accession>A0A561UPJ1</accession>
<dbReference type="InterPro" id="IPR016161">
    <property type="entry name" value="Ald_DH/histidinol_DH"/>
</dbReference>
<comment type="catalytic activity">
    <reaction evidence="4">
        <text>an aldehyde + NAD(+) + H2O = a carboxylate + NADH + 2 H(+)</text>
        <dbReference type="Rhea" id="RHEA:16185"/>
        <dbReference type="ChEBI" id="CHEBI:15377"/>
        <dbReference type="ChEBI" id="CHEBI:15378"/>
        <dbReference type="ChEBI" id="CHEBI:17478"/>
        <dbReference type="ChEBI" id="CHEBI:29067"/>
        <dbReference type="ChEBI" id="CHEBI:57540"/>
        <dbReference type="ChEBI" id="CHEBI:57945"/>
        <dbReference type="EC" id="1.2.1.3"/>
    </reaction>
</comment>
<dbReference type="InterPro" id="IPR015590">
    <property type="entry name" value="Aldehyde_DH_dom"/>
</dbReference>
<organism evidence="8 9">
    <name type="scientific">Kitasatospora viridis</name>
    <dbReference type="NCBI Taxonomy" id="281105"/>
    <lineage>
        <taxon>Bacteria</taxon>
        <taxon>Bacillati</taxon>
        <taxon>Actinomycetota</taxon>
        <taxon>Actinomycetes</taxon>
        <taxon>Kitasatosporales</taxon>
        <taxon>Streptomycetaceae</taxon>
        <taxon>Kitasatospora</taxon>
    </lineage>
</organism>
<dbReference type="InterPro" id="IPR016163">
    <property type="entry name" value="Ald_DH_C"/>
</dbReference>